<accession>A0A368GAZ3</accession>
<organism evidence="1 2">
    <name type="scientific">Ancylostoma caninum</name>
    <name type="common">Dog hookworm</name>
    <dbReference type="NCBI Taxonomy" id="29170"/>
    <lineage>
        <taxon>Eukaryota</taxon>
        <taxon>Metazoa</taxon>
        <taxon>Ecdysozoa</taxon>
        <taxon>Nematoda</taxon>
        <taxon>Chromadorea</taxon>
        <taxon>Rhabditida</taxon>
        <taxon>Rhabditina</taxon>
        <taxon>Rhabditomorpha</taxon>
        <taxon>Strongyloidea</taxon>
        <taxon>Ancylostomatidae</taxon>
        <taxon>Ancylostomatinae</taxon>
        <taxon>Ancylostoma</taxon>
    </lineage>
</organism>
<dbReference type="Proteomes" id="UP000252519">
    <property type="component" value="Unassembled WGS sequence"/>
</dbReference>
<proteinExistence type="predicted"/>
<dbReference type="AlphaFoldDB" id="A0A368GAZ3"/>
<gene>
    <name evidence="1" type="ORF">ANCCAN_12451</name>
</gene>
<dbReference type="EMBL" id="JOJR01000230">
    <property type="protein sequence ID" value="RCN41583.1"/>
    <property type="molecule type" value="Genomic_DNA"/>
</dbReference>
<keyword evidence="2" id="KW-1185">Reference proteome</keyword>
<evidence type="ECO:0000313" key="2">
    <source>
        <dbReference type="Proteomes" id="UP000252519"/>
    </source>
</evidence>
<reference evidence="1 2" key="1">
    <citation type="submission" date="2014-10" db="EMBL/GenBank/DDBJ databases">
        <title>Draft genome of the hookworm Ancylostoma caninum.</title>
        <authorList>
            <person name="Mitreva M."/>
        </authorList>
    </citation>
    <scope>NUCLEOTIDE SEQUENCE [LARGE SCALE GENOMIC DNA]</scope>
    <source>
        <strain evidence="1 2">Baltimore</strain>
    </source>
</reference>
<sequence length="39" mass="4103">MCTRWAATYISSSSFGRGLVLLVQPSSGSQLTCSYCGPS</sequence>
<comment type="caution">
    <text evidence="1">The sequence shown here is derived from an EMBL/GenBank/DDBJ whole genome shotgun (WGS) entry which is preliminary data.</text>
</comment>
<name>A0A368GAZ3_ANCCA</name>
<protein>
    <submittedName>
        <fullName evidence="1">Uncharacterized protein</fullName>
    </submittedName>
</protein>
<evidence type="ECO:0000313" key="1">
    <source>
        <dbReference type="EMBL" id="RCN41583.1"/>
    </source>
</evidence>